<dbReference type="Pfam" id="PF13361">
    <property type="entry name" value="UvrD_C"/>
    <property type="match status" value="1"/>
</dbReference>
<dbReference type="Pfam" id="PF21445">
    <property type="entry name" value="ADDB_N"/>
    <property type="match status" value="1"/>
</dbReference>
<keyword evidence="4 14" id="KW-0547">Nucleotide-binding</keyword>
<dbReference type="InterPro" id="IPR014017">
    <property type="entry name" value="DNA_helicase_UvrD-like_C"/>
</dbReference>
<evidence type="ECO:0000256" key="6">
    <source>
        <dbReference type="ARBA" id="ARBA00022801"/>
    </source>
</evidence>
<keyword evidence="7 14" id="KW-0347">Helicase</keyword>
<evidence type="ECO:0000256" key="8">
    <source>
        <dbReference type="ARBA" id="ARBA00022839"/>
    </source>
</evidence>
<evidence type="ECO:0000256" key="5">
    <source>
        <dbReference type="ARBA" id="ARBA00022763"/>
    </source>
</evidence>
<feature type="binding site" evidence="14">
    <location>
        <position position="1126"/>
    </location>
    <ligand>
        <name>[4Fe-4S] cluster</name>
        <dbReference type="ChEBI" id="CHEBI:49883"/>
    </ligand>
</feature>
<evidence type="ECO:0000313" key="16">
    <source>
        <dbReference type="EMBL" id="MFC7321172.1"/>
    </source>
</evidence>
<evidence type="ECO:0000256" key="3">
    <source>
        <dbReference type="ARBA" id="ARBA00022723"/>
    </source>
</evidence>
<protein>
    <recommendedName>
        <fullName evidence="14">ATP-dependent helicase/deoxyribonuclease subunit B</fullName>
        <ecNumber evidence="14">3.1.-.-</ecNumber>
    </recommendedName>
    <alternativeName>
        <fullName evidence="14">ATP-dependent helicase/nuclease subunit AddB</fullName>
    </alternativeName>
</protein>
<evidence type="ECO:0000256" key="13">
    <source>
        <dbReference type="ARBA" id="ARBA00023204"/>
    </source>
</evidence>
<comment type="cofactor">
    <cofactor evidence="14">
        <name>Mg(2+)</name>
        <dbReference type="ChEBI" id="CHEBI:18420"/>
    </cofactor>
</comment>
<comment type="miscellaneous">
    <text evidence="14">Despite having conserved helicase domains, this subunit does not have helicase activity.</text>
</comment>
<dbReference type="HAMAP" id="MF_01452">
    <property type="entry name" value="AddB_type1"/>
    <property type="match status" value="1"/>
</dbReference>
<keyword evidence="12 14" id="KW-0238">DNA-binding</keyword>
<comment type="subunit">
    <text evidence="14">Heterodimer of AddA and AddB.</text>
</comment>
<organism evidence="16 17">
    <name type="scientific">Halobacillus campisalis</name>
    <dbReference type="NCBI Taxonomy" id="435909"/>
    <lineage>
        <taxon>Bacteria</taxon>
        <taxon>Bacillati</taxon>
        <taxon>Bacillota</taxon>
        <taxon>Bacilli</taxon>
        <taxon>Bacillales</taxon>
        <taxon>Bacillaceae</taxon>
        <taxon>Halobacillus</taxon>
    </lineage>
</organism>
<keyword evidence="6 14" id="KW-0378">Hydrolase</keyword>
<keyword evidence="9 14" id="KW-0067">ATP-binding</keyword>
<dbReference type="Gene3D" id="6.10.140.1030">
    <property type="match status" value="1"/>
</dbReference>
<evidence type="ECO:0000256" key="2">
    <source>
        <dbReference type="ARBA" id="ARBA00022722"/>
    </source>
</evidence>
<dbReference type="InterPro" id="IPR014140">
    <property type="entry name" value="DNA_helicase_suAddB"/>
</dbReference>
<dbReference type="EC" id="3.1.-.-" evidence="14"/>
<name>A0ABW2K4T8_9BACI</name>
<dbReference type="EMBL" id="JBHTBY010000008">
    <property type="protein sequence ID" value="MFC7321172.1"/>
    <property type="molecule type" value="Genomic_DNA"/>
</dbReference>
<dbReference type="Gene3D" id="3.40.50.300">
    <property type="entry name" value="P-loop containing nucleotide triphosphate hydrolases"/>
    <property type="match status" value="3"/>
</dbReference>
<dbReference type="GO" id="GO:0003678">
    <property type="term" value="F:DNA helicase activity"/>
    <property type="evidence" value="ECO:0007669"/>
    <property type="project" value="UniProtKB-EC"/>
</dbReference>
<keyword evidence="1 14" id="KW-0004">4Fe-4S</keyword>
<accession>A0ABW2K4T8</accession>
<evidence type="ECO:0000256" key="1">
    <source>
        <dbReference type="ARBA" id="ARBA00022485"/>
    </source>
</evidence>
<keyword evidence="5 14" id="KW-0227">DNA damage</keyword>
<dbReference type="RefSeq" id="WP_289216301.1">
    <property type="nucleotide sequence ID" value="NZ_JAPVRC010000006.1"/>
</dbReference>
<reference evidence="17" key="1">
    <citation type="journal article" date="2019" name="Int. J. Syst. Evol. Microbiol.">
        <title>The Global Catalogue of Microorganisms (GCM) 10K type strain sequencing project: providing services to taxonomists for standard genome sequencing and annotation.</title>
        <authorList>
            <consortium name="The Broad Institute Genomics Platform"/>
            <consortium name="The Broad Institute Genome Sequencing Center for Infectious Disease"/>
            <person name="Wu L."/>
            <person name="Ma J."/>
        </authorList>
    </citation>
    <scope>NUCLEOTIDE SEQUENCE [LARGE SCALE GENOMIC DNA]</scope>
    <source>
        <strain evidence="17">CCUG 73951</strain>
    </source>
</reference>
<sequence length="1173" mass="135426">MGLQFLLGRSGAGKGTRCLEEIRSKLSENPAGPPIMYIVPDQMTFQQEYALLTGGDIEGAIRAQVFSFSRLAWRVLQETGGGTRRFISSTGVQMMLRKIVEERTSDWKVFQKAIEKQGFIEQLEGMITEFKRYKVTPDVLHSQMMAMDQFVHRTSHEEGLRDKLDDLNYIYDRLVDALREQYIDAEDQLQLLAEKIPEADFLTDADIYLDGFHSFTPQEYTVIEALLKKCRTVRVTLTTDLPEEESQEQEELDLFYETKETYFTLKQLAEETGTAVDDIEVLDREEGRFKGKHALLHLEKYFDVHPAPVCEENAPIRIAEAVHPRAEVEGAAQEILRLVREEGYRYKDIAVLIREPNVYHNLIDTLFDDYGIPVFVDEKRTMLNHPMIELIRSGLDVIEGNFRYDAVFRLLKTGFIPADDERFPLDEEAIDELENYVLEYGVRKRDRWFSEERWIYQRFRGFEQAAQTDGEKRKEDRINAYRKQVIDYLEPFDRNLRGAATIADRAKAIYYWLDEMNVPAQLEKWRDLYDERGNIERAREQEQVWDAVLQLLDEIVEMAGEEKISLQIFRSTIESGLEALTFAHVPPSMDHVIVGNVDRSRITGIKASFLLGMTDGVWPMKPTIDGMISEKEREILSEGGVRLADGMNRQLLDDRFYMYLALTMAKDYLWMSYPLSNEEGKSKVPAQIIQRINEMFPHAEDHLLLQDPDDVKEASRFISTPVKTRAALTSQLARHLRGYAVDPVWWNVLNWYIEKEEKGGLTNRVLQSLFYRNTPVHLKEDTKKKLFDGPVNTSVSQLETYHRCSYQYFSNHSLKLQERKTYKLDAPDIGQLFHEALKQITEWIQQEGRDFSQLNQEDTTKYAEKATTLLAPILQNQILHSSNRHHYIKHKLQGVIARAAFILSEQARKSEFSPVGLELGFGMGENSKLPPLSLHLQNGHQLMLRGRIDRVDRALNEQALYLRIIDYKSSAKGLDLIDVYHGLALQMLAYLDVVLTNAEHWLGTPALPAGVLYFHVHNPMISGKQWIGEDEVEQEIFKKFKMSGLLLEDEQLVSMMDTSLEKGRSQIIPAGLKAGGGFYKGSKTVESEKFNQLTGYIRQLMKNAGEKVTDGEIDLNPFLKDDQTACDYCQFRSVCQFDPALEDHNYRKLKNYKEEEVIEKIMSGKENVRGQLD</sequence>
<comment type="similarity">
    <text evidence="14">Belongs to the helicase family. AddB/RexB type 1 subfamily.</text>
</comment>
<dbReference type="PANTHER" id="PTHR30591">
    <property type="entry name" value="RECBCD ENZYME SUBUNIT RECC"/>
    <property type="match status" value="1"/>
</dbReference>
<dbReference type="InterPro" id="IPR049035">
    <property type="entry name" value="ADDB_N"/>
</dbReference>
<evidence type="ECO:0000256" key="4">
    <source>
        <dbReference type="ARBA" id="ARBA00022741"/>
    </source>
</evidence>
<evidence type="ECO:0000256" key="10">
    <source>
        <dbReference type="ARBA" id="ARBA00023004"/>
    </source>
</evidence>
<evidence type="ECO:0000256" key="7">
    <source>
        <dbReference type="ARBA" id="ARBA00022806"/>
    </source>
</evidence>
<evidence type="ECO:0000256" key="9">
    <source>
        <dbReference type="ARBA" id="ARBA00022840"/>
    </source>
</evidence>
<dbReference type="InterPro" id="IPR011604">
    <property type="entry name" value="PDDEXK-like_dom_sf"/>
</dbReference>
<dbReference type="InterPro" id="IPR027417">
    <property type="entry name" value="P-loop_NTPase"/>
</dbReference>
<comment type="caution">
    <text evidence="16">The sequence shown here is derived from an EMBL/GenBank/DDBJ whole genome shotgun (WGS) entry which is preliminary data.</text>
</comment>
<dbReference type="PANTHER" id="PTHR30591:SF1">
    <property type="entry name" value="RECBCD ENZYME SUBUNIT RECC"/>
    <property type="match status" value="1"/>
</dbReference>
<evidence type="ECO:0000313" key="17">
    <source>
        <dbReference type="Proteomes" id="UP001596494"/>
    </source>
</evidence>
<keyword evidence="8 14" id="KW-0269">Exonuclease</keyword>
<feature type="binding site" evidence="14">
    <location>
        <position position="1135"/>
    </location>
    <ligand>
        <name>[4Fe-4S] cluster</name>
        <dbReference type="ChEBI" id="CHEBI:49883"/>
    </ligand>
</feature>
<dbReference type="Gene3D" id="3.90.320.10">
    <property type="match status" value="1"/>
</dbReference>
<keyword evidence="2 14" id="KW-0540">Nuclease</keyword>
<keyword evidence="10 14" id="KW-0408">Iron</keyword>
<dbReference type="Proteomes" id="UP001596494">
    <property type="component" value="Unassembled WGS sequence"/>
</dbReference>
<evidence type="ECO:0000256" key="11">
    <source>
        <dbReference type="ARBA" id="ARBA00023014"/>
    </source>
</evidence>
<evidence type="ECO:0000256" key="14">
    <source>
        <dbReference type="HAMAP-Rule" id="MF_01452"/>
    </source>
</evidence>
<feature type="binding site" evidence="14">
    <location>
        <position position="804"/>
    </location>
    <ligand>
        <name>[4Fe-4S] cluster</name>
        <dbReference type="ChEBI" id="CHEBI:49883"/>
    </ligand>
</feature>
<gene>
    <name evidence="14 16" type="primary">addB</name>
    <name evidence="16" type="ORF">ACFQMN_09790</name>
</gene>
<feature type="domain" description="UvrD-like helicase C-terminal" evidence="15">
    <location>
        <begin position="285"/>
        <end position="590"/>
    </location>
</feature>
<proteinExistence type="inferred from homology"/>
<dbReference type="InterPro" id="IPR038726">
    <property type="entry name" value="PDDEXK_AddAB-type"/>
</dbReference>
<keyword evidence="3 14" id="KW-0479">Metal-binding</keyword>
<evidence type="ECO:0000256" key="12">
    <source>
        <dbReference type="ARBA" id="ARBA00023125"/>
    </source>
</evidence>
<dbReference type="NCBIfam" id="TIGR02773">
    <property type="entry name" value="addB_Gpos"/>
    <property type="match status" value="1"/>
</dbReference>
<dbReference type="PROSITE" id="PS51217">
    <property type="entry name" value="UVRD_HELICASE_CTER"/>
    <property type="match status" value="1"/>
</dbReference>
<comment type="function">
    <text evidence="14">The heterodimer acts as both an ATP-dependent DNA helicase and an ATP-dependent, dual-direction single-stranded exonuclease. Recognizes the chi site generating a DNA molecule suitable for the initiation of homologous recombination. The AddB subunit has 5' -&gt; 3' nuclease activity but not helicase activity.</text>
</comment>
<keyword evidence="11 14" id="KW-0411">Iron-sulfur</keyword>
<evidence type="ECO:0000259" key="15">
    <source>
        <dbReference type="PROSITE" id="PS51217"/>
    </source>
</evidence>
<comment type="cofactor">
    <cofactor evidence="14">
        <name>[4Fe-4S] cluster</name>
        <dbReference type="ChEBI" id="CHEBI:49883"/>
    </cofactor>
    <text evidence="14">Binds 1 [4Fe-4S] cluster.</text>
</comment>
<dbReference type="SUPFAM" id="SSF52540">
    <property type="entry name" value="P-loop containing nucleoside triphosphate hydrolases"/>
    <property type="match status" value="1"/>
</dbReference>
<dbReference type="Pfam" id="PF12705">
    <property type="entry name" value="PDDEXK_1"/>
    <property type="match status" value="1"/>
</dbReference>
<dbReference type="GO" id="GO:0016787">
    <property type="term" value="F:hydrolase activity"/>
    <property type="evidence" value="ECO:0007669"/>
    <property type="project" value="UniProtKB-KW"/>
</dbReference>
<keyword evidence="17" id="KW-1185">Reference proteome</keyword>
<keyword evidence="13 14" id="KW-0234">DNA repair</keyword>
<feature type="binding site" evidence="14">
    <location>
        <position position="1129"/>
    </location>
    <ligand>
        <name>[4Fe-4S] cluster</name>
        <dbReference type="ChEBI" id="CHEBI:49883"/>
    </ligand>
</feature>